<proteinExistence type="predicted"/>
<accession>A0ABX7Z8J0</accession>
<protein>
    <submittedName>
        <fullName evidence="1">Uncharacterized protein</fullName>
    </submittedName>
</protein>
<dbReference type="Proteomes" id="UP000677234">
    <property type="component" value="Chromosome"/>
</dbReference>
<gene>
    <name evidence="1" type="ORF">KDJ56_10995</name>
</gene>
<sequence>MSERKKFDDEVTETLSALMSCIREKAKRSSSEDLKVLPELVQATAELIKAIRD</sequence>
<keyword evidence="2" id="KW-1185">Reference proteome</keyword>
<name>A0ABX7Z8J0_9BACL</name>
<reference evidence="1" key="1">
    <citation type="submission" date="2021-04" db="EMBL/GenBank/DDBJ databases">
        <title>Brevibacillus composti FJAT-54423, complete genome.</title>
        <authorList>
            <person name="Tang R."/>
        </authorList>
    </citation>
    <scope>NUCLEOTIDE SEQUENCE</scope>
    <source>
        <strain evidence="1">FJAT-54424</strain>
    </source>
</reference>
<dbReference type="EMBL" id="CP073708">
    <property type="protein sequence ID" value="QUO43427.1"/>
    <property type="molecule type" value="Genomic_DNA"/>
</dbReference>
<organism evidence="1 2">
    <name type="scientific">Brevibacillus composti</name>
    <dbReference type="NCBI Taxonomy" id="2796470"/>
    <lineage>
        <taxon>Bacteria</taxon>
        <taxon>Bacillati</taxon>
        <taxon>Bacillota</taxon>
        <taxon>Bacilli</taxon>
        <taxon>Bacillales</taxon>
        <taxon>Paenibacillaceae</taxon>
        <taxon>Brevibacillus</taxon>
    </lineage>
</organism>
<evidence type="ECO:0000313" key="1">
    <source>
        <dbReference type="EMBL" id="QUO43427.1"/>
    </source>
</evidence>
<evidence type="ECO:0000313" key="2">
    <source>
        <dbReference type="Proteomes" id="UP000677234"/>
    </source>
</evidence>
<dbReference type="RefSeq" id="WP_212138882.1">
    <property type="nucleotide sequence ID" value="NZ_CP073708.1"/>
</dbReference>